<evidence type="ECO:0000313" key="1">
    <source>
        <dbReference type="EMBL" id="MDR9847090.1"/>
    </source>
</evidence>
<dbReference type="RefSeq" id="WP_310839512.1">
    <property type="nucleotide sequence ID" value="NZ_JAVLSJ010000001.1"/>
</dbReference>
<accession>A0ABU2EG32</accession>
<name>A0ABU2EG32_9BURK</name>
<protein>
    <submittedName>
        <fullName evidence="1">Uncharacterized protein</fullName>
    </submittedName>
</protein>
<comment type="caution">
    <text evidence="1">The sequence shown here is derived from an EMBL/GenBank/DDBJ whole genome shotgun (WGS) entry which is preliminary data.</text>
</comment>
<evidence type="ECO:0000313" key="2">
    <source>
        <dbReference type="Proteomes" id="UP001246576"/>
    </source>
</evidence>
<proteinExistence type="predicted"/>
<dbReference type="Proteomes" id="UP001246576">
    <property type="component" value="Unassembled WGS sequence"/>
</dbReference>
<keyword evidence="2" id="KW-1185">Reference proteome</keyword>
<sequence>MKHILGRVGIQVTRYEGYPDLGYRMFWCKRKDFETNEWLRQIIYSLNYHGGMPGDDRMKVGESRRYWVWISVKCHQDRWGEWEDTVEFMKIKRAK</sequence>
<reference evidence="1" key="1">
    <citation type="submission" date="2023-09" db="EMBL/GenBank/DDBJ databases">
        <title>Description of first Herbaspirillum huttiense subsp. nephrolepsisexaltata and Herbaspirillum huttiense subsp. lycopersicon.</title>
        <authorList>
            <person name="Poudel M."/>
            <person name="Sharma A."/>
            <person name="Goss E."/>
            <person name="Tapia J.H."/>
            <person name="Harmon C.M."/>
            <person name="Jones J.B."/>
        </authorList>
    </citation>
    <scope>NUCLEOTIDE SEQUENCE</scope>
    <source>
        <strain evidence="1">SE1</strain>
    </source>
</reference>
<gene>
    <name evidence="1" type="ORF">RI048_02570</name>
</gene>
<dbReference type="EMBL" id="JAVLSJ010000001">
    <property type="protein sequence ID" value="MDR9847090.1"/>
    <property type="molecule type" value="Genomic_DNA"/>
</dbReference>
<organism evidence="1 2">
    <name type="scientific">Herbaspirillum huttiense subsp. lycopersici</name>
    <dbReference type="NCBI Taxonomy" id="3074428"/>
    <lineage>
        <taxon>Bacteria</taxon>
        <taxon>Pseudomonadati</taxon>
        <taxon>Pseudomonadota</taxon>
        <taxon>Betaproteobacteria</taxon>
        <taxon>Burkholderiales</taxon>
        <taxon>Oxalobacteraceae</taxon>
        <taxon>Herbaspirillum</taxon>
    </lineage>
</organism>